<protein>
    <submittedName>
        <fullName evidence="2">Cell wall surface anchor family protein</fullName>
    </submittedName>
</protein>
<dbReference type="EMBL" id="CABVPP010000009">
    <property type="protein sequence ID" value="VWB41495.1"/>
    <property type="molecule type" value="Genomic_DNA"/>
</dbReference>
<evidence type="ECO:0000313" key="3">
    <source>
        <dbReference type="Proteomes" id="UP000494162"/>
    </source>
</evidence>
<dbReference type="Gene3D" id="2.60.40.10">
    <property type="entry name" value="Immunoglobulins"/>
    <property type="match status" value="1"/>
</dbReference>
<feature type="chain" id="PRO_5026803650" evidence="1">
    <location>
        <begin position="24"/>
        <end position="661"/>
    </location>
</feature>
<dbReference type="InterPro" id="IPR013783">
    <property type="entry name" value="Ig-like_fold"/>
</dbReference>
<feature type="signal peptide" evidence="1">
    <location>
        <begin position="1"/>
        <end position="23"/>
    </location>
</feature>
<dbReference type="Proteomes" id="UP000494162">
    <property type="component" value="Unassembled WGS sequence"/>
</dbReference>
<evidence type="ECO:0000313" key="2">
    <source>
        <dbReference type="EMBL" id="VWB41495.1"/>
    </source>
</evidence>
<gene>
    <name evidence="2" type="ORF">BPS26883_01875</name>
</gene>
<name>A0A6P2JBU2_9BURK</name>
<proteinExistence type="predicted"/>
<evidence type="ECO:0000256" key="1">
    <source>
        <dbReference type="SAM" id="SignalP"/>
    </source>
</evidence>
<sequence length="661" mass="66532">MKRSSTQLRMALTAIAGAAAVCACGGGSDSSPSSPPAASVQGTVASGAAIANAALTATDVNGKTATATAGADGTYTLNVGQLSAPVVVVATDPQGRADPLVSVIATLPAAGASSTVNVTTLTTAIGDLLTASGNALDLTAPATLGANVQPAAVQKASGTLNSALADILQQNGLSASSFDAIATPFTANQTGADAVIDSVQLLSNGSGTTLVSNGSPTQGLALNNQTTAPSTPLAAPPVAANTLGFMQGLLQACLSAQVAQRSTNASCAAAFDSHYMDNGYTNINDYVAAFQLATSVGASVGQPVTLQYFKDASNTQSALVRIPYTLTDGTQGTFVTTAHQLAAPITLPDGSTASWNLVGNQLKYDARTESRVTLRTFLDSFADSSGNPDVSHYDAGMSFVFNPQGPNASNVNAVQVTGPGLPTGGLFLFRSSACGTANYLAIPGTKPATLPPTSSFTVASDTNEYRWSWQTVAGAATTFTPPSKYFWDTSQLDPSSVPFYPQYTYELFDSSGNPLDSFTVTSATPVVSANLGATTPWAAVGQDVVANFLTPGGSAAAAVATASVDWTPNADAPPLIGVAVLTLGNSTAGVDGFTSVPGGATSATVTAGVDSTGAQTCAGSQFLPLVDGNYRIVQLRAKNSNGVRFFQNVTYRDGASAPNAS</sequence>
<organism evidence="2 3">
    <name type="scientific">Burkholderia pseudomultivorans</name>
    <dbReference type="NCBI Taxonomy" id="1207504"/>
    <lineage>
        <taxon>Bacteria</taxon>
        <taxon>Pseudomonadati</taxon>
        <taxon>Pseudomonadota</taxon>
        <taxon>Betaproteobacteria</taxon>
        <taxon>Burkholderiales</taxon>
        <taxon>Burkholderiaceae</taxon>
        <taxon>Burkholderia</taxon>
        <taxon>Burkholderia cepacia complex</taxon>
    </lineage>
</organism>
<accession>A0A6P2JBU2</accession>
<dbReference type="RefSeq" id="WP_174902055.1">
    <property type="nucleotide sequence ID" value="NZ_CABVPP010000009.1"/>
</dbReference>
<dbReference type="PROSITE" id="PS51257">
    <property type="entry name" value="PROKAR_LIPOPROTEIN"/>
    <property type="match status" value="1"/>
</dbReference>
<keyword evidence="1" id="KW-0732">Signal</keyword>
<reference evidence="2 3" key="1">
    <citation type="submission" date="2019-09" db="EMBL/GenBank/DDBJ databases">
        <authorList>
            <person name="Depoorter E."/>
        </authorList>
    </citation>
    <scope>NUCLEOTIDE SEQUENCE [LARGE SCALE GENOMIC DNA]</scope>
    <source>
        <strain evidence="2">LMG 26883</strain>
    </source>
</reference>
<dbReference type="GeneID" id="93168899"/>
<dbReference type="AlphaFoldDB" id="A0A6P2JBU2"/>